<dbReference type="Proteomes" id="UP001139494">
    <property type="component" value="Unassembled WGS sequence"/>
</dbReference>
<gene>
    <name evidence="3" type="ORF">KM295_10010</name>
</gene>
<keyword evidence="4" id="KW-1185">Reference proteome</keyword>
<organism evidence="3 4">
    <name type="scientific">Natronomonas aquatica</name>
    <dbReference type="NCBI Taxonomy" id="2841590"/>
    <lineage>
        <taxon>Archaea</taxon>
        <taxon>Methanobacteriati</taxon>
        <taxon>Methanobacteriota</taxon>
        <taxon>Stenosarchaea group</taxon>
        <taxon>Halobacteria</taxon>
        <taxon>Halobacteriales</taxon>
        <taxon>Natronomonadaceae</taxon>
        <taxon>Natronomonas</taxon>
    </lineage>
</organism>
<name>A0A9R1D4X6_9EURY</name>
<dbReference type="AlphaFoldDB" id="A0A9R1D4X6"/>
<keyword evidence="1" id="KW-0472">Membrane</keyword>
<feature type="transmembrane region" description="Helical" evidence="1">
    <location>
        <begin position="159"/>
        <end position="184"/>
    </location>
</feature>
<feature type="transmembrane region" description="Helical" evidence="1">
    <location>
        <begin position="92"/>
        <end position="113"/>
    </location>
</feature>
<evidence type="ECO:0000313" key="3">
    <source>
        <dbReference type="EMBL" id="MCQ4333809.1"/>
    </source>
</evidence>
<reference evidence="3" key="1">
    <citation type="journal article" date="2023" name="Front. Microbiol.">
        <title>Genomic-based phylogenetic and metabolic analyses of the genus Natronomonas, and description of Natronomonas aquatica sp. nov.</title>
        <authorList>
            <person name="Garcia-Roldan A."/>
            <person name="Duran-Viseras A."/>
            <person name="de la Haba R.R."/>
            <person name="Corral P."/>
            <person name="Sanchez-Porro C."/>
            <person name="Ventosa A."/>
        </authorList>
    </citation>
    <scope>NUCLEOTIDE SEQUENCE</scope>
    <source>
        <strain evidence="3">F2-12</strain>
    </source>
</reference>
<keyword evidence="1" id="KW-0812">Transmembrane</keyword>
<feature type="transmembrane region" description="Helical" evidence="1">
    <location>
        <begin position="125"/>
        <end position="147"/>
    </location>
</feature>
<feature type="transmembrane region" description="Helical" evidence="1">
    <location>
        <begin position="59"/>
        <end position="80"/>
    </location>
</feature>
<evidence type="ECO:0000313" key="4">
    <source>
        <dbReference type="Proteomes" id="UP001139494"/>
    </source>
</evidence>
<feature type="transmembrane region" description="Helical" evidence="1">
    <location>
        <begin position="20"/>
        <end position="38"/>
    </location>
</feature>
<evidence type="ECO:0000259" key="2">
    <source>
        <dbReference type="Pfam" id="PF25933"/>
    </source>
</evidence>
<keyword evidence="1" id="KW-1133">Transmembrane helix</keyword>
<protein>
    <recommendedName>
        <fullName evidence="2">DUF7978 domain-containing protein</fullName>
    </recommendedName>
</protein>
<proteinExistence type="predicted"/>
<dbReference type="EMBL" id="JAHLKM010000012">
    <property type="protein sequence ID" value="MCQ4333809.1"/>
    <property type="molecule type" value="Genomic_DNA"/>
</dbReference>
<accession>A0A9R1D4X6</accession>
<dbReference type="InterPro" id="IPR058284">
    <property type="entry name" value="DUF7978"/>
</dbReference>
<feature type="domain" description="DUF7978" evidence="2">
    <location>
        <begin position="7"/>
        <end position="185"/>
    </location>
</feature>
<comment type="caution">
    <text evidence="3">The sequence shown here is derived from an EMBL/GenBank/DDBJ whole genome shotgun (WGS) entry which is preliminary data.</text>
</comment>
<dbReference type="Pfam" id="PF25933">
    <property type="entry name" value="DUF7978"/>
    <property type="match status" value="1"/>
</dbReference>
<sequence length="188" mass="19376">MSPLLDSDSPPFLESASVGAAAWLFGYVFTYLLVATDLESSPLNRLIEAFDGRSVTYELVGWVFYNAHLVDISYTGISIFTPPRSFIGGDGGFTALLYLVPPALLLVAGLALGRYRGVTEPTGGAITGALVVPGYLVLSVAGVFLFTVSVGGASGAPELLPAVLLAGLVYPAVFGSIGGVLAAVTSDR</sequence>
<dbReference type="RefSeq" id="WP_256029834.1">
    <property type="nucleotide sequence ID" value="NZ_JAHLKM010000012.1"/>
</dbReference>
<evidence type="ECO:0000256" key="1">
    <source>
        <dbReference type="SAM" id="Phobius"/>
    </source>
</evidence>